<gene>
    <name evidence="11" type="ORF">Ga0123461_2354</name>
</gene>
<dbReference type="InterPro" id="IPR045275">
    <property type="entry name" value="MscS_archaea/bacteria_type"/>
</dbReference>
<protein>
    <recommendedName>
        <fullName evidence="7">Small-conductance mechanosensitive channel</fullName>
    </recommendedName>
</protein>
<feature type="transmembrane region" description="Helical" evidence="7">
    <location>
        <begin position="87"/>
        <end position="118"/>
    </location>
</feature>
<feature type="transmembrane region" description="Helical" evidence="7">
    <location>
        <begin position="55"/>
        <end position="75"/>
    </location>
</feature>
<keyword evidence="12" id="KW-1185">Reference proteome</keyword>
<keyword evidence="7" id="KW-0406">Ion transport</keyword>
<evidence type="ECO:0000256" key="3">
    <source>
        <dbReference type="ARBA" id="ARBA00022475"/>
    </source>
</evidence>
<dbReference type="RefSeq" id="WP_100278487.1">
    <property type="nucleotide sequence ID" value="NZ_CP018799.1"/>
</dbReference>
<dbReference type="InterPro" id="IPR006685">
    <property type="entry name" value="MscS_channel_2nd"/>
</dbReference>
<evidence type="ECO:0000256" key="1">
    <source>
        <dbReference type="ARBA" id="ARBA00004651"/>
    </source>
</evidence>
<dbReference type="Pfam" id="PF05552">
    <property type="entry name" value="MS_channel_1st_1"/>
    <property type="match status" value="1"/>
</dbReference>
<keyword evidence="7" id="KW-0813">Transport</keyword>
<proteinExistence type="inferred from homology"/>
<dbReference type="InterPro" id="IPR011014">
    <property type="entry name" value="MscS_channel_TM-2"/>
</dbReference>
<name>A0A2K8L713_MARES</name>
<dbReference type="GO" id="GO:0005886">
    <property type="term" value="C:plasma membrane"/>
    <property type="evidence" value="ECO:0007669"/>
    <property type="project" value="UniProtKB-SubCell"/>
</dbReference>
<evidence type="ECO:0000256" key="4">
    <source>
        <dbReference type="ARBA" id="ARBA00022692"/>
    </source>
</evidence>
<keyword evidence="4 7" id="KW-0812">Transmembrane</keyword>
<dbReference type="KEGG" id="maes:Ga0123461_2354"/>
<comment type="function">
    <text evidence="7">Mechanosensitive channel that participates in the regulation of osmotic pressure changes within the cell, opening in response to stretch forces in the membrane lipid bilayer, without the need for other proteins. Contributes to normal resistance to hypoosmotic shock. Forms an ion channel of 1.0 nanosiemens conductance with a slight preference for anions.</text>
</comment>
<comment type="subcellular location">
    <subcellularLocation>
        <location evidence="7">Cell inner membrane</location>
        <topology evidence="7">Multi-pass membrane protein</topology>
    </subcellularLocation>
    <subcellularLocation>
        <location evidence="1">Cell membrane</location>
        <topology evidence="1">Multi-pass membrane protein</topology>
    </subcellularLocation>
</comment>
<feature type="domain" description="Mechanosensitive ion channel MscS C-terminal" evidence="9">
    <location>
        <begin position="177"/>
        <end position="259"/>
    </location>
</feature>
<dbReference type="SUPFAM" id="SSF82689">
    <property type="entry name" value="Mechanosensitive channel protein MscS (YggB), C-terminal domain"/>
    <property type="match status" value="1"/>
</dbReference>
<evidence type="ECO:0000259" key="10">
    <source>
        <dbReference type="Pfam" id="PF21088"/>
    </source>
</evidence>
<dbReference type="InterPro" id="IPR008910">
    <property type="entry name" value="MSC_TM_helix"/>
</dbReference>
<evidence type="ECO:0000259" key="9">
    <source>
        <dbReference type="Pfam" id="PF21082"/>
    </source>
</evidence>
<keyword evidence="7" id="KW-0407">Ion channel</keyword>
<dbReference type="Proteomes" id="UP000231701">
    <property type="component" value="Chromosome"/>
</dbReference>
<reference evidence="11 12" key="1">
    <citation type="submission" date="2016-12" db="EMBL/GenBank/DDBJ databases">
        <title>Isolation and genomic insights into novel planktonic Zetaproteobacteria from stratified waters of the Chesapeake Bay.</title>
        <authorList>
            <person name="McAllister S.M."/>
            <person name="Kato S."/>
            <person name="Chan C.S."/>
            <person name="Chiu B.K."/>
            <person name="Field E.K."/>
        </authorList>
    </citation>
    <scope>NUCLEOTIDE SEQUENCE [LARGE SCALE GENOMIC DNA]</scope>
    <source>
        <strain evidence="11 12">CP-5</strain>
    </source>
</reference>
<dbReference type="GO" id="GO:0008381">
    <property type="term" value="F:mechanosensitive monoatomic ion channel activity"/>
    <property type="evidence" value="ECO:0007669"/>
    <property type="project" value="InterPro"/>
</dbReference>
<dbReference type="Gene3D" id="3.30.70.100">
    <property type="match status" value="1"/>
</dbReference>
<evidence type="ECO:0000313" key="12">
    <source>
        <dbReference type="Proteomes" id="UP000231701"/>
    </source>
</evidence>
<feature type="transmembrane region" description="Helical" evidence="7">
    <location>
        <begin position="12"/>
        <end position="35"/>
    </location>
</feature>
<evidence type="ECO:0000256" key="2">
    <source>
        <dbReference type="ARBA" id="ARBA00008017"/>
    </source>
</evidence>
<dbReference type="Gene3D" id="2.30.30.60">
    <property type="match status" value="1"/>
</dbReference>
<dbReference type="InterPro" id="IPR049278">
    <property type="entry name" value="MS_channel_C"/>
</dbReference>
<comment type="subunit">
    <text evidence="7">Homoheptamer.</text>
</comment>
<dbReference type="Pfam" id="PF21082">
    <property type="entry name" value="MS_channel_3rd"/>
    <property type="match status" value="1"/>
</dbReference>
<dbReference type="EMBL" id="CP018799">
    <property type="protein sequence ID" value="ATX80754.1"/>
    <property type="molecule type" value="Genomic_DNA"/>
</dbReference>
<keyword evidence="5 7" id="KW-1133">Transmembrane helix</keyword>
<dbReference type="OrthoDB" id="9809206at2"/>
<feature type="domain" description="Mechanosensitive ion channel transmembrane helices 2/3" evidence="10">
    <location>
        <begin position="63"/>
        <end position="103"/>
    </location>
</feature>
<dbReference type="Gene3D" id="1.10.287.1260">
    <property type="match status" value="1"/>
</dbReference>
<evidence type="ECO:0000256" key="6">
    <source>
        <dbReference type="ARBA" id="ARBA00023136"/>
    </source>
</evidence>
<evidence type="ECO:0000256" key="5">
    <source>
        <dbReference type="ARBA" id="ARBA00022989"/>
    </source>
</evidence>
<sequence length="272" mass="29807">MLETSNIQELISIYVVPWAINIVMALAIFVIGRWVARILLNVVDKMLNKADMDPILINFVHSILNALLLLVIIIASLDQLGVDTTSFIALIGAAGLAVGLALQGSLQNFAAGVLLIVFRPFRVGDFVEAAGTSGVVEVIGIFTTTMKTGDNREIIVPNGAIYNGTITNYSARETRRVDMVFGIGYDDDIRKAKELLQSILDADDRVLKEPAPLIAVAELADSSVNFNVRPWVKSADYWGVMFDVTEKVKLTFDDNGISIPYPQMDLHINKPE</sequence>
<dbReference type="Pfam" id="PF21088">
    <property type="entry name" value="MS_channel_1st"/>
    <property type="match status" value="1"/>
</dbReference>
<dbReference type="InterPro" id="IPR023408">
    <property type="entry name" value="MscS_beta-dom_sf"/>
</dbReference>
<dbReference type="InterPro" id="IPR049142">
    <property type="entry name" value="MS_channel_1st"/>
</dbReference>
<keyword evidence="7" id="KW-0997">Cell inner membrane</keyword>
<dbReference type="InterPro" id="IPR011066">
    <property type="entry name" value="MscS_channel_C_sf"/>
</dbReference>
<keyword evidence="3" id="KW-1003">Cell membrane</keyword>
<dbReference type="SUPFAM" id="SSF82861">
    <property type="entry name" value="Mechanosensitive channel protein MscS (YggB), transmembrane region"/>
    <property type="match status" value="1"/>
</dbReference>
<comment type="caution">
    <text evidence="7">Lacks conserved residue(s) required for the propagation of feature annotation.</text>
</comment>
<dbReference type="PANTHER" id="PTHR30221">
    <property type="entry name" value="SMALL-CONDUCTANCE MECHANOSENSITIVE CHANNEL"/>
    <property type="match status" value="1"/>
</dbReference>
<organism evidence="11 12">
    <name type="scientific">Mariprofundus aestuarium</name>
    <dbReference type="NCBI Taxonomy" id="1921086"/>
    <lineage>
        <taxon>Bacteria</taxon>
        <taxon>Pseudomonadati</taxon>
        <taxon>Pseudomonadota</taxon>
        <taxon>Candidatius Mariprofundia</taxon>
        <taxon>Mariprofundales</taxon>
        <taxon>Mariprofundaceae</taxon>
        <taxon>Mariprofundus</taxon>
    </lineage>
</organism>
<dbReference type="AlphaFoldDB" id="A0A2K8L713"/>
<evidence type="ECO:0000313" key="11">
    <source>
        <dbReference type="EMBL" id="ATX80754.1"/>
    </source>
</evidence>
<dbReference type="SUPFAM" id="SSF50182">
    <property type="entry name" value="Sm-like ribonucleoproteins"/>
    <property type="match status" value="1"/>
</dbReference>
<evidence type="ECO:0000259" key="8">
    <source>
        <dbReference type="Pfam" id="PF00924"/>
    </source>
</evidence>
<dbReference type="PANTHER" id="PTHR30221:SF1">
    <property type="entry name" value="SMALL-CONDUCTANCE MECHANOSENSITIVE CHANNEL"/>
    <property type="match status" value="1"/>
</dbReference>
<keyword evidence="6 7" id="KW-0472">Membrane</keyword>
<feature type="domain" description="Mechanosensitive ion channel MscS" evidence="8">
    <location>
        <begin position="105"/>
        <end position="170"/>
    </location>
</feature>
<evidence type="ECO:0000256" key="7">
    <source>
        <dbReference type="RuleBase" id="RU369025"/>
    </source>
</evidence>
<dbReference type="Pfam" id="PF00924">
    <property type="entry name" value="MS_channel_2nd"/>
    <property type="match status" value="1"/>
</dbReference>
<dbReference type="InterPro" id="IPR010920">
    <property type="entry name" value="LSM_dom_sf"/>
</dbReference>
<comment type="similarity">
    <text evidence="2 7">Belongs to the MscS (TC 1.A.23) family.</text>
</comment>
<accession>A0A2K8L713</accession>